<keyword evidence="5" id="KW-0391">Immunity</keyword>
<dbReference type="InterPro" id="IPR001039">
    <property type="entry name" value="MHC_I_a_a1/a2"/>
</dbReference>
<protein>
    <submittedName>
        <fullName evidence="12">HMR1 protein</fullName>
    </submittedName>
</protein>
<feature type="domain" description="MHC class I-like antigen recognition-like" evidence="11">
    <location>
        <begin position="3"/>
        <end position="182"/>
    </location>
</feature>
<feature type="non-terminal residue" evidence="12">
    <location>
        <position position="1"/>
    </location>
</feature>
<dbReference type="EMBL" id="VZRM01006674">
    <property type="protein sequence ID" value="NWV41064.1"/>
    <property type="molecule type" value="Genomic_DNA"/>
</dbReference>
<evidence type="ECO:0000256" key="5">
    <source>
        <dbReference type="ARBA" id="ARBA00022859"/>
    </source>
</evidence>
<dbReference type="PRINTS" id="PR01638">
    <property type="entry name" value="MHCCLASSI"/>
</dbReference>
<dbReference type="GO" id="GO:0042612">
    <property type="term" value="C:MHC class I protein complex"/>
    <property type="evidence" value="ECO:0007669"/>
    <property type="project" value="UniProtKB-KW"/>
</dbReference>
<comment type="subcellular location">
    <subcellularLocation>
        <location evidence="1">Membrane</location>
        <topology evidence="1">Single-pass type I membrane protein</topology>
    </subcellularLocation>
</comment>
<keyword evidence="13" id="KW-1185">Reference proteome</keyword>
<dbReference type="InterPro" id="IPR011161">
    <property type="entry name" value="MHC_I-like_Ag-recog"/>
</dbReference>
<evidence type="ECO:0000259" key="11">
    <source>
        <dbReference type="Pfam" id="PF00129"/>
    </source>
</evidence>
<keyword evidence="7" id="KW-0472">Membrane</keyword>
<feature type="non-terminal residue" evidence="12">
    <location>
        <position position="185"/>
    </location>
</feature>
<dbReference type="GO" id="GO:0006955">
    <property type="term" value="P:immune response"/>
    <property type="evidence" value="ECO:0007669"/>
    <property type="project" value="TreeGrafter"/>
</dbReference>
<dbReference type="Pfam" id="PF00129">
    <property type="entry name" value="MHC_I"/>
    <property type="match status" value="1"/>
</dbReference>
<evidence type="ECO:0000256" key="2">
    <source>
        <dbReference type="ARBA" id="ARBA00022451"/>
    </source>
</evidence>
<sequence length="185" mass="21356">VLHSLHYRAVAVSEPRPGVPQFMVMGYLDGIPFQRYDNERHRTEPQTPWMAARVEPEYWDRETKIDETYLNRDIMELERLQGRISMGLIPPHPGLHMLQRVCGCDLLSDGSILGYERHGYNGQDFISFDLGSGRFVAAHGAAQFTKRRWESDGITVSVLKNYLEHTCVEVLNKYVGYGRETLERK</sequence>
<gene>
    <name evidence="12" type="primary">Mr1</name>
    <name evidence="12" type="ORF">GRAPIC_R02919</name>
</gene>
<evidence type="ECO:0000313" key="13">
    <source>
        <dbReference type="Proteomes" id="UP000575029"/>
    </source>
</evidence>
<dbReference type="PANTHER" id="PTHR16675:SF242">
    <property type="entry name" value="MAJOR HISTOCOMPATIBILITY COMPLEX CLASS I-RELATED GENE PROTEIN"/>
    <property type="match status" value="1"/>
</dbReference>
<keyword evidence="9" id="KW-0325">Glycoprotein</keyword>
<keyword evidence="2" id="KW-0490">MHC I</keyword>
<evidence type="ECO:0000256" key="3">
    <source>
        <dbReference type="ARBA" id="ARBA00022692"/>
    </source>
</evidence>
<dbReference type="FunFam" id="3.30.500.10:FF:000001">
    <property type="entry name" value="H-2 class I histocompatibility antigen, alpha chain"/>
    <property type="match status" value="1"/>
</dbReference>
<evidence type="ECO:0000256" key="7">
    <source>
        <dbReference type="ARBA" id="ARBA00023136"/>
    </source>
</evidence>
<dbReference type="SUPFAM" id="SSF54452">
    <property type="entry name" value="MHC antigen-recognition domain"/>
    <property type="match status" value="1"/>
</dbReference>
<reference evidence="12 13" key="1">
    <citation type="submission" date="2019-09" db="EMBL/GenBank/DDBJ databases">
        <title>Bird 10,000 Genomes (B10K) Project - Family phase.</title>
        <authorList>
            <person name="Zhang G."/>
        </authorList>
    </citation>
    <scope>NUCLEOTIDE SEQUENCE [LARGE SCALE GENOMIC DNA]</scope>
    <source>
        <strain evidence="12">B10K-DU-029-50</strain>
        <tissue evidence="12">Heart</tissue>
    </source>
</reference>
<organism evidence="12 13">
    <name type="scientific">Grantiella picta</name>
    <dbReference type="NCBI Taxonomy" id="266360"/>
    <lineage>
        <taxon>Eukaryota</taxon>
        <taxon>Metazoa</taxon>
        <taxon>Chordata</taxon>
        <taxon>Craniata</taxon>
        <taxon>Vertebrata</taxon>
        <taxon>Euteleostomi</taxon>
        <taxon>Archelosauria</taxon>
        <taxon>Archosauria</taxon>
        <taxon>Dinosauria</taxon>
        <taxon>Saurischia</taxon>
        <taxon>Theropoda</taxon>
        <taxon>Coelurosauria</taxon>
        <taxon>Aves</taxon>
        <taxon>Neognathae</taxon>
        <taxon>Neoaves</taxon>
        <taxon>Telluraves</taxon>
        <taxon>Australaves</taxon>
        <taxon>Passeriformes</taxon>
        <taxon>Meliphagoidea</taxon>
        <taxon>Meliphagidae</taxon>
        <taxon>Grantiella</taxon>
    </lineage>
</organism>
<dbReference type="PANTHER" id="PTHR16675">
    <property type="entry name" value="MHC CLASS I-RELATED"/>
    <property type="match status" value="1"/>
</dbReference>
<evidence type="ECO:0000256" key="1">
    <source>
        <dbReference type="ARBA" id="ARBA00004479"/>
    </source>
</evidence>
<comment type="similarity">
    <text evidence="10">Belongs to the MHC class I family.</text>
</comment>
<dbReference type="GO" id="GO:0009897">
    <property type="term" value="C:external side of plasma membrane"/>
    <property type="evidence" value="ECO:0007669"/>
    <property type="project" value="TreeGrafter"/>
</dbReference>
<evidence type="ECO:0000256" key="4">
    <source>
        <dbReference type="ARBA" id="ARBA00022729"/>
    </source>
</evidence>
<dbReference type="GO" id="GO:0005615">
    <property type="term" value="C:extracellular space"/>
    <property type="evidence" value="ECO:0007669"/>
    <property type="project" value="TreeGrafter"/>
</dbReference>
<proteinExistence type="inferred from homology"/>
<comment type="caution">
    <text evidence="12">The sequence shown here is derived from an EMBL/GenBank/DDBJ whole genome shotgun (WGS) entry which is preliminary data.</text>
</comment>
<keyword evidence="4" id="KW-0732">Signal</keyword>
<keyword evidence="3" id="KW-0812">Transmembrane</keyword>
<accession>A0A7K6EPE7</accession>
<keyword evidence="6" id="KW-1133">Transmembrane helix</keyword>
<name>A0A7K6EPE7_9PASS</name>
<dbReference type="AlphaFoldDB" id="A0A7K6EPE7"/>
<dbReference type="Gene3D" id="3.30.500.10">
    <property type="entry name" value="MHC class I-like antigen recognition-like"/>
    <property type="match status" value="1"/>
</dbReference>
<dbReference type="InterPro" id="IPR037055">
    <property type="entry name" value="MHC_I-like_Ag-recog_sf"/>
</dbReference>
<evidence type="ECO:0000256" key="10">
    <source>
        <dbReference type="RuleBase" id="RU004439"/>
    </source>
</evidence>
<evidence type="ECO:0000256" key="6">
    <source>
        <dbReference type="ARBA" id="ARBA00022989"/>
    </source>
</evidence>
<evidence type="ECO:0000256" key="8">
    <source>
        <dbReference type="ARBA" id="ARBA00023157"/>
    </source>
</evidence>
<dbReference type="InterPro" id="IPR050208">
    <property type="entry name" value="MHC_class-I_related"/>
</dbReference>
<dbReference type="GO" id="GO:0002474">
    <property type="term" value="P:antigen processing and presentation of peptide antigen via MHC class I"/>
    <property type="evidence" value="ECO:0007669"/>
    <property type="project" value="UniProtKB-KW"/>
</dbReference>
<evidence type="ECO:0000256" key="9">
    <source>
        <dbReference type="ARBA" id="ARBA00023180"/>
    </source>
</evidence>
<keyword evidence="8" id="KW-1015">Disulfide bond</keyword>
<dbReference type="InterPro" id="IPR011162">
    <property type="entry name" value="MHC_I/II-like_Ag-recog"/>
</dbReference>
<evidence type="ECO:0000313" key="12">
    <source>
        <dbReference type="EMBL" id="NWV41064.1"/>
    </source>
</evidence>
<dbReference type="Proteomes" id="UP000575029">
    <property type="component" value="Unassembled WGS sequence"/>
</dbReference>